<dbReference type="InterPro" id="IPR015946">
    <property type="entry name" value="KH_dom-like_a/b"/>
</dbReference>
<protein>
    <recommendedName>
        <fullName evidence="1">R3H domain-containing protein</fullName>
    </recommendedName>
</protein>
<name>A0A1F7IP82_9BACT</name>
<dbReference type="InterPro" id="IPR039247">
    <property type="entry name" value="KhpB"/>
</dbReference>
<comment type="caution">
    <text evidence="2">The sequence shown here is derived from an EMBL/GenBank/DDBJ whole genome shotgun (WGS) entry which is preliminary data.</text>
</comment>
<proteinExistence type="predicted"/>
<reference evidence="2 3" key="1">
    <citation type="journal article" date="2016" name="Nat. Commun.">
        <title>Thousands of microbial genomes shed light on interconnected biogeochemical processes in an aquifer system.</title>
        <authorList>
            <person name="Anantharaman K."/>
            <person name="Brown C.T."/>
            <person name="Hug L.A."/>
            <person name="Sharon I."/>
            <person name="Castelle C.J."/>
            <person name="Probst A.J."/>
            <person name="Thomas B.C."/>
            <person name="Singh A."/>
            <person name="Wilkins M.J."/>
            <person name="Karaoz U."/>
            <person name="Brodie E.L."/>
            <person name="Williams K.H."/>
            <person name="Hubbard S.S."/>
            <person name="Banfield J.F."/>
        </authorList>
    </citation>
    <scope>NUCLEOTIDE SEQUENCE [LARGE SCALE GENOMIC DNA]</scope>
</reference>
<organism evidence="2 3">
    <name type="scientific">Candidatus Roizmanbacteria bacterium RIFCSPLOWO2_01_FULL_38_11</name>
    <dbReference type="NCBI Taxonomy" id="1802060"/>
    <lineage>
        <taxon>Bacteria</taxon>
        <taxon>Candidatus Roizmaniibacteriota</taxon>
    </lineage>
</organism>
<feature type="domain" description="R3H" evidence="1">
    <location>
        <begin position="84"/>
        <end position="150"/>
    </location>
</feature>
<dbReference type="Pfam" id="PF01424">
    <property type="entry name" value="R3H"/>
    <property type="match status" value="1"/>
</dbReference>
<dbReference type="InterPro" id="IPR001374">
    <property type="entry name" value="R3H_dom"/>
</dbReference>
<dbReference type="CDD" id="cd02414">
    <property type="entry name" value="KH-II_Jag"/>
    <property type="match status" value="1"/>
</dbReference>
<dbReference type="STRING" id="1802060.A2957_03415"/>
<dbReference type="SMART" id="SM00393">
    <property type="entry name" value="R3H"/>
    <property type="match status" value="1"/>
</dbReference>
<dbReference type="PROSITE" id="PS51061">
    <property type="entry name" value="R3H"/>
    <property type="match status" value="1"/>
</dbReference>
<dbReference type="SUPFAM" id="SSF82708">
    <property type="entry name" value="R3H domain"/>
    <property type="match status" value="1"/>
</dbReference>
<dbReference type="AlphaFoldDB" id="A0A1F7IP82"/>
<dbReference type="Gene3D" id="3.30.300.20">
    <property type="match status" value="1"/>
</dbReference>
<sequence>MEEKESIKKLTEDLLEKIGFTVKVEISESDGITIITLSTEDEPSLLIGKHAHMLAALQRVISAMLYKQFGKKVDVLLDVNDYRVGQKERLIKIADSISQRVITEQRPSTLRSFSSYERRIIHEHIANNYMSLQSHSEGEGQDRVMIIEQK</sequence>
<dbReference type="InterPro" id="IPR036867">
    <property type="entry name" value="R3H_dom_sf"/>
</dbReference>
<dbReference type="PANTHER" id="PTHR35800:SF1">
    <property type="entry name" value="RNA-BINDING PROTEIN KHPB"/>
    <property type="match status" value="1"/>
</dbReference>
<dbReference type="EMBL" id="MGAK01000006">
    <property type="protein sequence ID" value="OGK45149.1"/>
    <property type="molecule type" value="Genomic_DNA"/>
</dbReference>
<accession>A0A1F7IP82</accession>
<dbReference type="InterPro" id="IPR038008">
    <property type="entry name" value="Jag_KH"/>
</dbReference>
<gene>
    <name evidence="2" type="ORF">A2957_03415</name>
</gene>
<dbReference type="Gene3D" id="3.30.1370.50">
    <property type="entry name" value="R3H-like domain"/>
    <property type="match status" value="1"/>
</dbReference>
<evidence type="ECO:0000259" key="1">
    <source>
        <dbReference type="PROSITE" id="PS51061"/>
    </source>
</evidence>
<evidence type="ECO:0000313" key="2">
    <source>
        <dbReference type="EMBL" id="OGK45149.1"/>
    </source>
</evidence>
<evidence type="ECO:0000313" key="3">
    <source>
        <dbReference type="Proteomes" id="UP000179072"/>
    </source>
</evidence>
<dbReference type="GO" id="GO:0003723">
    <property type="term" value="F:RNA binding"/>
    <property type="evidence" value="ECO:0007669"/>
    <property type="project" value="InterPro"/>
</dbReference>
<dbReference type="Proteomes" id="UP000179072">
    <property type="component" value="Unassembled WGS sequence"/>
</dbReference>
<dbReference type="PANTHER" id="PTHR35800">
    <property type="entry name" value="PROTEIN JAG"/>
    <property type="match status" value="1"/>
</dbReference>